<dbReference type="PROSITE" id="PS51257">
    <property type="entry name" value="PROKAR_LIPOPROTEIN"/>
    <property type="match status" value="1"/>
</dbReference>
<dbReference type="RefSeq" id="WP_113958626.1">
    <property type="nucleotide sequence ID" value="NZ_QNRR01000004.1"/>
</dbReference>
<evidence type="ECO:0000313" key="3">
    <source>
        <dbReference type="Proteomes" id="UP000253426"/>
    </source>
</evidence>
<gene>
    <name evidence="2" type="ORF">DES53_10417</name>
</gene>
<evidence type="ECO:0000256" key="1">
    <source>
        <dbReference type="SAM" id="Phobius"/>
    </source>
</evidence>
<protein>
    <submittedName>
        <fullName evidence="2">Uncharacterized protein</fullName>
    </submittedName>
</protein>
<proteinExistence type="predicted"/>
<keyword evidence="1" id="KW-0472">Membrane</keyword>
<evidence type="ECO:0000313" key="2">
    <source>
        <dbReference type="EMBL" id="RBP44198.1"/>
    </source>
</evidence>
<name>A0A366HM22_9BACT</name>
<keyword evidence="3" id="KW-1185">Reference proteome</keyword>
<keyword evidence="1" id="KW-1133">Transmembrane helix</keyword>
<organism evidence="2 3">
    <name type="scientific">Roseimicrobium gellanilyticum</name>
    <dbReference type="NCBI Taxonomy" id="748857"/>
    <lineage>
        <taxon>Bacteria</taxon>
        <taxon>Pseudomonadati</taxon>
        <taxon>Verrucomicrobiota</taxon>
        <taxon>Verrucomicrobiia</taxon>
        <taxon>Verrucomicrobiales</taxon>
        <taxon>Verrucomicrobiaceae</taxon>
        <taxon>Roseimicrobium</taxon>
    </lineage>
</organism>
<keyword evidence="1" id="KW-0812">Transmembrane</keyword>
<accession>A0A366HM22</accession>
<comment type="caution">
    <text evidence="2">The sequence shown here is derived from an EMBL/GenBank/DDBJ whole genome shotgun (WGS) entry which is preliminary data.</text>
</comment>
<dbReference type="EMBL" id="QNRR01000004">
    <property type="protein sequence ID" value="RBP44198.1"/>
    <property type="molecule type" value="Genomic_DNA"/>
</dbReference>
<feature type="transmembrane region" description="Helical" evidence="1">
    <location>
        <begin position="63"/>
        <end position="82"/>
    </location>
</feature>
<dbReference type="AlphaFoldDB" id="A0A366HM22"/>
<sequence length="116" mass="12049">MAHRPNLLPGIAASVAVTAILAAVAACVVCWLYPAPFLNAFWSCLGGALVAALLLSIFTVLEMIVAGGILLTLAGICIPIAARLSEPALPAYAIASVASGMLSSRAFRRAEFGHWW</sequence>
<reference evidence="2 3" key="1">
    <citation type="submission" date="2018-06" db="EMBL/GenBank/DDBJ databases">
        <title>Genomic Encyclopedia of Type Strains, Phase IV (KMG-IV): sequencing the most valuable type-strain genomes for metagenomic binning, comparative biology and taxonomic classification.</title>
        <authorList>
            <person name="Goeker M."/>
        </authorList>
    </citation>
    <scope>NUCLEOTIDE SEQUENCE [LARGE SCALE GENOMIC DNA]</scope>
    <source>
        <strain evidence="2 3">DSM 25532</strain>
    </source>
</reference>
<dbReference type="Proteomes" id="UP000253426">
    <property type="component" value="Unassembled WGS sequence"/>
</dbReference>
<feature type="transmembrane region" description="Helical" evidence="1">
    <location>
        <begin position="7"/>
        <end position="34"/>
    </location>
</feature>
<feature type="transmembrane region" description="Helical" evidence="1">
    <location>
        <begin position="40"/>
        <end position="58"/>
    </location>
</feature>